<evidence type="ECO:0000313" key="3">
    <source>
        <dbReference type="Proteomes" id="UP000032025"/>
    </source>
</evidence>
<protein>
    <submittedName>
        <fullName evidence="2">TraV protein</fullName>
    </submittedName>
</protein>
<gene>
    <name evidence="2" type="primary">traV</name>
    <name evidence="2" type="ORF">SP6_43_01630</name>
</gene>
<dbReference type="EMBL" id="BBJS01000043">
    <property type="protein sequence ID" value="GAN14664.1"/>
    <property type="molecule type" value="Genomic_DNA"/>
</dbReference>
<dbReference type="InterPro" id="IPR014118">
    <property type="entry name" value="T4SS_TraV"/>
</dbReference>
<reference evidence="2 3" key="1">
    <citation type="submission" date="2014-08" db="EMBL/GenBank/DDBJ databases">
        <title>Whole genome shotgun sequence of Sphingomonas paucimobilis NBRC 13935.</title>
        <authorList>
            <person name="Hosoyama A."/>
            <person name="Hashimoto M."/>
            <person name="Hosoyama Y."/>
            <person name="Noguchi M."/>
            <person name="Uohara A."/>
            <person name="Ohji S."/>
            <person name="Katano-Makiyama Y."/>
            <person name="Ichikawa N."/>
            <person name="Kimura A."/>
            <person name="Yamazoe A."/>
            <person name="Fujita N."/>
        </authorList>
    </citation>
    <scope>NUCLEOTIDE SEQUENCE [LARGE SCALE GENOMIC DNA]</scope>
    <source>
        <strain evidence="2 3">NBRC 13935</strain>
    </source>
</reference>
<dbReference type="Proteomes" id="UP000032025">
    <property type="component" value="Unassembled WGS sequence"/>
</dbReference>
<proteinExistence type="predicted"/>
<dbReference type="GeneID" id="78525643"/>
<feature type="compositionally biased region" description="Polar residues" evidence="1">
    <location>
        <begin position="320"/>
        <end position="329"/>
    </location>
</feature>
<accession>A0A0C9N550</accession>
<name>A0A0C9N550_SPHPI</name>
<organism evidence="2 3">
    <name type="scientific">Sphingomonas paucimobilis NBRC 13935</name>
    <dbReference type="NCBI Taxonomy" id="1219050"/>
    <lineage>
        <taxon>Bacteria</taxon>
        <taxon>Pseudomonadati</taxon>
        <taxon>Pseudomonadota</taxon>
        <taxon>Alphaproteobacteria</taxon>
        <taxon>Sphingomonadales</taxon>
        <taxon>Sphingomonadaceae</taxon>
        <taxon>Sphingomonas</taxon>
    </lineage>
</organism>
<feature type="compositionally biased region" description="Basic and acidic residues" evidence="1">
    <location>
        <begin position="300"/>
        <end position="310"/>
    </location>
</feature>
<feature type="region of interest" description="Disordered" evidence="1">
    <location>
        <begin position="213"/>
        <end position="343"/>
    </location>
</feature>
<evidence type="ECO:0000256" key="1">
    <source>
        <dbReference type="SAM" id="MobiDB-lite"/>
    </source>
</evidence>
<comment type="caution">
    <text evidence="2">The sequence shown here is derived from an EMBL/GenBank/DDBJ whole genome shotgun (WGS) entry which is preliminary data.</text>
</comment>
<keyword evidence="3" id="KW-1185">Reference proteome</keyword>
<sequence length="343" mass="34696">MSAPRLGRRAAVAALGFGTLMSLNGCTTFGGNVKGSFTCQAPDGICAPSSTIDDRALAMISGDAGDVMIPAGPYPTPAQQPRALRTAVAAPLSDAHGQVAPRTREKVLRIVFQPYVDDRGRLHESSAVHAVVQSEWQAQALADATPIPDSRSADAPVQLSLVDAVEREVPGVVDVAAFDPNMPDPDVVAAARSRKPDPVAAIKADVASRLATKVKPARGAPTAGAPASASSATGSQQPTASATATKRAAGGGETAAAGVPASRRSEAPPQAKQRSEGAPATSTASGQEAAARVKASQEYQEARERVEESARGAAGATPGSGLTTLTSPTVRAASFPAAVPEDN</sequence>
<feature type="compositionally biased region" description="Low complexity" evidence="1">
    <location>
        <begin position="219"/>
        <end position="261"/>
    </location>
</feature>
<dbReference type="AlphaFoldDB" id="A0A0C9N550"/>
<dbReference type="RefSeq" id="WP_007406578.1">
    <property type="nucleotide sequence ID" value="NZ_BBJS01000043.1"/>
</dbReference>
<dbReference type="Pfam" id="PF09676">
    <property type="entry name" value="TraV"/>
    <property type="match status" value="1"/>
</dbReference>
<evidence type="ECO:0000313" key="2">
    <source>
        <dbReference type="EMBL" id="GAN14664.1"/>
    </source>
</evidence>